<dbReference type="AlphaFoldDB" id="S4XNN6"/>
<evidence type="ECO:0000313" key="2">
    <source>
        <dbReference type="Proteomes" id="UP000014803"/>
    </source>
</evidence>
<dbReference type="STRING" id="1254432.SCE1572_06520"/>
<sequence length="52" mass="5506">MFGTGAVRATGRIFSARESRIKGRMAGMDLRRHASEGACGRGNARAAKFPPA</sequence>
<name>S4XNN6_SORCE</name>
<dbReference type="HOGENOM" id="CLU_3084790_0_0_7"/>
<gene>
    <name evidence="1" type="ORF">SCE1572_06520</name>
</gene>
<evidence type="ECO:0000313" key="1">
    <source>
        <dbReference type="EMBL" id="AGP34179.1"/>
    </source>
</evidence>
<dbReference type="PATRIC" id="fig|1254432.3.peg.1449"/>
<dbReference type="EMBL" id="CP003969">
    <property type="protein sequence ID" value="AGP34179.1"/>
    <property type="molecule type" value="Genomic_DNA"/>
</dbReference>
<proteinExistence type="predicted"/>
<protein>
    <submittedName>
        <fullName evidence="1">Uncharacterized protein</fullName>
    </submittedName>
</protein>
<organism evidence="1 2">
    <name type="scientific">Sorangium cellulosum So0157-2</name>
    <dbReference type="NCBI Taxonomy" id="1254432"/>
    <lineage>
        <taxon>Bacteria</taxon>
        <taxon>Pseudomonadati</taxon>
        <taxon>Myxococcota</taxon>
        <taxon>Polyangia</taxon>
        <taxon>Polyangiales</taxon>
        <taxon>Polyangiaceae</taxon>
        <taxon>Sorangium</taxon>
    </lineage>
</organism>
<dbReference type="Proteomes" id="UP000014803">
    <property type="component" value="Chromosome"/>
</dbReference>
<accession>S4XNN6</accession>
<reference evidence="1 2" key="1">
    <citation type="journal article" date="2013" name="Sci. Rep.">
        <title>Extraordinary expansion of a Sorangium cellulosum genome from an alkaline milieu.</title>
        <authorList>
            <person name="Han K."/>
            <person name="Li Z.F."/>
            <person name="Peng R."/>
            <person name="Zhu L.P."/>
            <person name="Zhou T."/>
            <person name="Wang L.G."/>
            <person name="Li S.G."/>
            <person name="Zhang X.B."/>
            <person name="Hu W."/>
            <person name="Wu Z.H."/>
            <person name="Qin N."/>
            <person name="Li Y.Z."/>
        </authorList>
    </citation>
    <scope>NUCLEOTIDE SEQUENCE [LARGE SCALE GENOMIC DNA]</scope>
    <source>
        <strain evidence="1 2">So0157-2</strain>
    </source>
</reference>
<dbReference type="KEGG" id="scu:SCE1572_06520"/>